<name>A0A1X2GHQ5_9FUNG</name>
<evidence type="ECO:0008006" key="6">
    <source>
        <dbReference type="Google" id="ProtNLM"/>
    </source>
</evidence>
<sequence length="362" mass="39628">MSPSTKFFISIWAMLVGTSLAQTTQPIAPSPVTGSGCALLANQHIYCFGGAQSATSNRTMNNILLSLDVSNYNYDTPTFSWQQVTSANQLAADMSLDMVPINNGSSFLILEPSRAFGAAPPIVVGNPSANQYTNFSFPNPGNAGFYVTRSYASVVDLSSAGQSQVWIFGGESEAVFNGGPSIAPPNIIMFNYVSNQFSTINPPTPNGLTRYGHTATLTGDGSEIYVVGGFKALTATSTTWTNITYLNTLWIFSMNSSQWSSVQPSSTSNTLPSDRSLHTTTLIPGSSYFFIYGGVSTNLQNYCKTMFIRQGDRLMFVSLRRSGERSSVFIRLQHEYIYPGNYWSWQPRARAAKWSRCRLCLR</sequence>
<dbReference type="SUPFAM" id="SSF117281">
    <property type="entry name" value="Kelch motif"/>
    <property type="match status" value="1"/>
</dbReference>
<keyword evidence="3" id="KW-0732">Signal</keyword>
<protein>
    <recommendedName>
        <fullName evidence="6">Galactose oxidase</fullName>
    </recommendedName>
</protein>
<comment type="caution">
    <text evidence="4">The sequence shown here is derived from an EMBL/GenBank/DDBJ whole genome shotgun (WGS) entry which is preliminary data.</text>
</comment>
<evidence type="ECO:0000313" key="5">
    <source>
        <dbReference type="Proteomes" id="UP000242146"/>
    </source>
</evidence>
<dbReference type="OrthoDB" id="2363417at2759"/>
<proteinExistence type="predicted"/>
<keyword evidence="2" id="KW-0677">Repeat</keyword>
<dbReference type="InterPro" id="IPR015915">
    <property type="entry name" value="Kelch-typ_b-propeller"/>
</dbReference>
<evidence type="ECO:0000256" key="1">
    <source>
        <dbReference type="ARBA" id="ARBA00022441"/>
    </source>
</evidence>
<gene>
    <name evidence="4" type="ORF">DM01DRAFT_1043252</name>
</gene>
<dbReference type="PANTHER" id="PTHR46093">
    <property type="entry name" value="ACYL-COA-BINDING DOMAIN-CONTAINING PROTEIN 5"/>
    <property type="match status" value="1"/>
</dbReference>
<dbReference type="AlphaFoldDB" id="A0A1X2GHQ5"/>
<keyword evidence="1" id="KW-0880">Kelch repeat</keyword>
<dbReference type="STRING" id="101127.A0A1X2GHQ5"/>
<dbReference type="PANTHER" id="PTHR46093:SF18">
    <property type="entry name" value="FIBRONECTIN TYPE-III DOMAIN-CONTAINING PROTEIN"/>
    <property type="match status" value="1"/>
</dbReference>
<dbReference type="Proteomes" id="UP000242146">
    <property type="component" value="Unassembled WGS sequence"/>
</dbReference>
<accession>A0A1X2GHQ5</accession>
<feature type="chain" id="PRO_5012145915" description="Galactose oxidase" evidence="3">
    <location>
        <begin position="22"/>
        <end position="362"/>
    </location>
</feature>
<evidence type="ECO:0000313" key="4">
    <source>
        <dbReference type="EMBL" id="ORX54078.1"/>
    </source>
</evidence>
<dbReference type="Gene3D" id="2.120.10.80">
    <property type="entry name" value="Kelch-type beta propeller"/>
    <property type="match status" value="1"/>
</dbReference>
<keyword evidence="5" id="KW-1185">Reference proteome</keyword>
<evidence type="ECO:0000256" key="2">
    <source>
        <dbReference type="ARBA" id="ARBA00022737"/>
    </source>
</evidence>
<organism evidence="4 5">
    <name type="scientific">Hesseltinella vesiculosa</name>
    <dbReference type="NCBI Taxonomy" id="101127"/>
    <lineage>
        <taxon>Eukaryota</taxon>
        <taxon>Fungi</taxon>
        <taxon>Fungi incertae sedis</taxon>
        <taxon>Mucoromycota</taxon>
        <taxon>Mucoromycotina</taxon>
        <taxon>Mucoromycetes</taxon>
        <taxon>Mucorales</taxon>
        <taxon>Cunninghamellaceae</taxon>
        <taxon>Hesseltinella</taxon>
    </lineage>
</organism>
<evidence type="ECO:0000256" key="3">
    <source>
        <dbReference type="SAM" id="SignalP"/>
    </source>
</evidence>
<feature type="signal peptide" evidence="3">
    <location>
        <begin position="1"/>
        <end position="21"/>
    </location>
</feature>
<dbReference type="Pfam" id="PF24681">
    <property type="entry name" value="Kelch_KLHDC2_KLHL20_DRC7"/>
    <property type="match status" value="1"/>
</dbReference>
<reference evidence="4 5" key="1">
    <citation type="submission" date="2016-07" db="EMBL/GenBank/DDBJ databases">
        <title>Pervasive Adenine N6-methylation of Active Genes in Fungi.</title>
        <authorList>
            <consortium name="DOE Joint Genome Institute"/>
            <person name="Mondo S.J."/>
            <person name="Dannebaum R.O."/>
            <person name="Kuo R.C."/>
            <person name="Labutti K."/>
            <person name="Haridas S."/>
            <person name="Kuo A."/>
            <person name="Salamov A."/>
            <person name="Ahrendt S.R."/>
            <person name="Lipzen A."/>
            <person name="Sullivan W."/>
            <person name="Andreopoulos W.B."/>
            <person name="Clum A."/>
            <person name="Lindquist E."/>
            <person name="Daum C."/>
            <person name="Ramamoorthy G.K."/>
            <person name="Gryganskyi A."/>
            <person name="Culley D."/>
            <person name="Magnuson J.K."/>
            <person name="James T.Y."/>
            <person name="O'Malley M.A."/>
            <person name="Stajich J.E."/>
            <person name="Spatafora J.W."/>
            <person name="Visel A."/>
            <person name="Grigoriev I.V."/>
        </authorList>
    </citation>
    <scope>NUCLEOTIDE SEQUENCE [LARGE SCALE GENOMIC DNA]</scope>
    <source>
        <strain evidence="4 5">NRRL 3301</strain>
    </source>
</reference>
<dbReference type="EMBL" id="MCGT01000014">
    <property type="protein sequence ID" value="ORX54078.1"/>
    <property type="molecule type" value="Genomic_DNA"/>
</dbReference>